<keyword evidence="2" id="KW-0472">Membrane</keyword>
<evidence type="ECO:0008006" key="5">
    <source>
        <dbReference type="Google" id="ProtNLM"/>
    </source>
</evidence>
<keyword evidence="2" id="KW-0812">Transmembrane</keyword>
<feature type="transmembrane region" description="Helical" evidence="2">
    <location>
        <begin position="44"/>
        <end position="64"/>
    </location>
</feature>
<sequence>METPRSFMSENDSTGTPDAEVPKATMSLSSRMYLRFTSEVDPGWADLILLGCFFVAGIVDSVVYNKYTCFVSMQTGNTIFLGLGVSDLPTNSPKHNWVKSLVAISSFSLGAFFFARYHRYLGGLKRWVIMSSFAIQTGLMLITSALISSGIATKGPQHSNNPASTDNGGGYFDWVELCPIALLAFQSAGQIVASRVLKYNSMPTLVLTSLYCDLFSDPNLLTAGLFEDPDRNRRAASAIALFVGALIGGVLSKSSWGYSVALWIATGLKACMVIAWLLWKRKPQDQK</sequence>
<evidence type="ECO:0000256" key="2">
    <source>
        <dbReference type="SAM" id="Phobius"/>
    </source>
</evidence>
<evidence type="ECO:0000256" key="1">
    <source>
        <dbReference type="SAM" id="MobiDB-lite"/>
    </source>
</evidence>
<dbReference type="AlphaFoldDB" id="A0AAV9N8H9"/>
<gene>
    <name evidence="3" type="ORF">LTR84_003999</name>
</gene>
<dbReference type="InterPro" id="IPR036259">
    <property type="entry name" value="MFS_trans_sf"/>
</dbReference>
<feature type="compositionally biased region" description="Polar residues" evidence="1">
    <location>
        <begin position="1"/>
        <end position="16"/>
    </location>
</feature>
<feature type="transmembrane region" description="Helical" evidence="2">
    <location>
        <begin position="127"/>
        <end position="151"/>
    </location>
</feature>
<feature type="transmembrane region" description="Helical" evidence="2">
    <location>
        <begin position="235"/>
        <end position="252"/>
    </location>
</feature>
<dbReference type="Gene3D" id="1.20.1250.20">
    <property type="entry name" value="MFS general substrate transporter like domains"/>
    <property type="match status" value="1"/>
</dbReference>
<feature type="transmembrane region" description="Helical" evidence="2">
    <location>
        <begin position="258"/>
        <end position="279"/>
    </location>
</feature>
<comment type="caution">
    <text evidence="3">The sequence shown here is derived from an EMBL/GenBank/DDBJ whole genome shotgun (WGS) entry which is preliminary data.</text>
</comment>
<keyword evidence="4" id="KW-1185">Reference proteome</keyword>
<evidence type="ECO:0000313" key="3">
    <source>
        <dbReference type="EMBL" id="KAK5049881.1"/>
    </source>
</evidence>
<dbReference type="PANTHER" id="PTHR37488:SF2">
    <property type="entry name" value="DUF1275 DOMAIN-CONTAINING PROTEIN"/>
    <property type="match status" value="1"/>
</dbReference>
<dbReference type="Pfam" id="PF06912">
    <property type="entry name" value="DUF1275"/>
    <property type="match status" value="1"/>
</dbReference>
<protein>
    <recommendedName>
        <fullName evidence="5">DUF1275 domain protein</fullName>
    </recommendedName>
</protein>
<dbReference type="InterPro" id="IPR010699">
    <property type="entry name" value="DUF1275"/>
</dbReference>
<dbReference type="EMBL" id="JAVRRD010000018">
    <property type="protein sequence ID" value="KAK5049881.1"/>
    <property type="molecule type" value="Genomic_DNA"/>
</dbReference>
<accession>A0AAV9N8H9</accession>
<dbReference type="GeneID" id="89972179"/>
<dbReference type="RefSeq" id="XP_064704691.1">
    <property type="nucleotide sequence ID" value="XM_064847579.1"/>
</dbReference>
<dbReference type="PANTHER" id="PTHR37488">
    <property type="entry name" value="DUF1275 DOMAIN-CONTAINING PROTEIN"/>
    <property type="match status" value="1"/>
</dbReference>
<proteinExistence type="predicted"/>
<keyword evidence="2" id="KW-1133">Transmembrane helix</keyword>
<reference evidence="3 4" key="1">
    <citation type="submission" date="2023-08" db="EMBL/GenBank/DDBJ databases">
        <title>Black Yeasts Isolated from many extreme environments.</title>
        <authorList>
            <person name="Coleine C."/>
            <person name="Stajich J.E."/>
            <person name="Selbmann L."/>
        </authorList>
    </citation>
    <scope>NUCLEOTIDE SEQUENCE [LARGE SCALE GENOMIC DNA]</scope>
    <source>
        <strain evidence="3 4">CCFEE 5792</strain>
    </source>
</reference>
<organism evidence="3 4">
    <name type="scientific">Exophiala bonariae</name>
    <dbReference type="NCBI Taxonomy" id="1690606"/>
    <lineage>
        <taxon>Eukaryota</taxon>
        <taxon>Fungi</taxon>
        <taxon>Dikarya</taxon>
        <taxon>Ascomycota</taxon>
        <taxon>Pezizomycotina</taxon>
        <taxon>Eurotiomycetes</taxon>
        <taxon>Chaetothyriomycetidae</taxon>
        <taxon>Chaetothyriales</taxon>
        <taxon>Herpotrichiellaceae</taxon>
        <taxon>Exophiala</taxon>
    </lineage>
</organism>
<feature type="region of interest" description="Disordered" evidence="1">
    <location>
        <begin position="1"/>
        <end position="21"/>
    </location>
</feature>
<dbReference type="Proteomes" id="UP001358417">
    <property type="component" value="Unassembled WGS sequence"/>
</dbReference>
<evidence type="ECO:0000313" key="4">
    <source>
        <dbReference type="Proteomes" id="UP001358417"/>
    </source>
</evidence>
<feature type="transmembrane region" description="Helical" evidence="2">
    <location>
        <begin position="97"/>
        <end position="115"/>
    </location>
</feature>
<name>A0AAV9N8H9_9EURO</name>